<dbReference type="PROSITE" id="PS00666">
    <property type="entry name" value="DHDPS_2"/>
    <property type="match status" value="1"/>
</dbReference>
<dbReference type="Proteomes" id="UP000040453">
    <property type="component" value="Unassembled WGS sequence"/>
</dbReference>
<feature type="active site" description="Schiff-base intermediate with substrate" evidence="12 14">
    <location>
        <position position="162"/>
    </location>
</feature>
<dbReference type="HAMAP" id="MF_00418">
    <property type="entry name" value="DapA"/>
    <property type="match status" value="1"/>
</dbReference>
<evidence type="ECO:0000256" key="8">
    <source>
        <dbReference type="ARBA" id="ARBA00023154"/>
    </source>
</evidence>
<dbReference type="OrthoDB" id="9782828at2"/>
<keyword evidence="9 12" id="KW-0456">Lyase</keyword>
<comment type="similarity">
    <text evidence="3 12 13">Belongs to the DapA family.</text>
</comment>
<protein>
    <recommendedName>
        <fullName evidence="4 12">4-hydroxy-tetrahydrodipicolinate synthase</fullName>
        <shortName evidence="12">HTPA synthase</shortName>
        <ecNumber evidence="4 12">4.3.3.7</ecNumber>
    </recommendedName>
</protein>
<evidence type="ECO:0000256" key="9">
    <source>
        <dbReference type="ARBA" id="ARBA00023239"/>
    </source>
</evidence>
<dbReference type="GO" id="GO:0008840">
    <property type="term" value="F:4-hydroxy-tetrahydrodipicolinate synthase activity"/>
    <property type="evidence" value="ECO:0007669"/>
    <property type="project" value="UniProtKB-UniRule"/>
</dbReference>
<evidence type="ECO:0000256" key="4">
    <source>
        <dbReference type="ARBA" id="ARBA00012086"/>
    </source>
</evidence>
<feature type="binding site" evidence="12 15">
    <location>
        <position position="204"/>
    </location>
    <ligand>
        <name>pyruvate</name>
        <dbReference type="ChEBI" id="CHEBI:15361"/>
    </ligand>
</feature>
<dbReference type="RefSeq" id="WP_042533835.1">
    <property type="nucleotide sequence ID" value="NZ_CAXOIH010000002.1"/>
</dbReference>
<comment type="subcellular location">
    <subcellularLocation>
        <location evidence="12">Cytoplasm</location>
    </subcellularLocation>
</comment>
<dbReference type="UniPathway" id="UPA00034">
    <property type="reaction ID" value="UER00017"/>
</dbReference>
<dbReference type="NCBIfam" id="TIGR00674">
    <property type="entry name" value="dapA"/>
    <property type="match status" value="1"/>
</dbReference>
<keyword evidence="6 12" id="KW-0028">Amino-acid biosynthesis</keyword>
<feature type="site" description="Part of a proton relay during catalysis" evidence="12">
    <location>
        <position position="45"/>
    </location>
</feature>
<evidence type="ECO:0000256" key="2">
    <source>
        <dbReference type="ARBA" id="ARBA00005120"/>
    </source>
</evidence>
<dbReference type="PRINTS" id="PR00146">
    <property type="entry name" value="DHPICSNTHASE"/>
</dbReference>
<comment type="subunit">
    <text evidence="12">Homotetramer; dimer of dimers.</text>
</comment>
<comment type="function">
    <text evidence="1 12">Catalyzes the condensation of (S)-aspartate-beta-semialdehyde [(S)-ASA] and pyruvate to 4-hydroxy-tetrahydrodipicolinate (HTPA).</text>
</comment>
<evidence type="ECO:0000256" key="11">
    <source>
        <dbReference type="ARBA" id="ARBA00047836"/>
    </source>
</evidence>
<organism evidence="16 17">
    <name type="scientific">Oceanobacillus oncorhynchi</name>
    <dbReference type="NCBI Taxonomy" id="545501"/>
    <lineage>
        <taxon>Bacteria</taxon>
        <taxon>Bacillati</taxon>
        <taxon>Bacillota</taxon>
        <taxon>Bacilli</taxon>
        <taxon>Bacillales</taxon>
        <taxon>Bacillaceae</taxon>
        <taxon>Oceanobacillus</taxon>
    </lineage>
</organism>
<evidence type="ECO:0000256" key="1">
    <source>
        <dbReference type="ARBA" id="ARBA00003294"/>
    </source>
</evidence>
<evidence type="ECO:0000256" key="10">
    <source>
        <dbReference type="ARBA" id="ARBA00023270"/>
    </source>
</evidence>
<reference evidence="16 17" key="1">
    <citation type="submission" date="2014-11" db="EMBL/GenBank/DDBJ databases">
        <authorList>
            <person name="Urmite Genomes Urmite Genomes"/>
        </authorList>
    </citation>
    <scope>NUCLEOTIDE SEQUENCE [LARGE SCALE GENOMIC DNA]</scope>
    <source>
        <strain evidence="16 17">Oc5</strain>
    </source>
</reference>
<keyword evidence="10 12" id="KW-0704">Schiff base</keyword>
<gene>
    <name evidence="16" type="primary">dapA_2</name>
    <name evidence="12" type="synonym">dapA</name>
    <name evidence="16" type="ORF">BN997_03441</name>
</gene>
<evidence type="ECO:0000256" key="3">
    <source>
        <dbReference type="ARBA" id="ARBA00007592"/>
    </source>
</evidence>
<feature type="site" description="Part of a proton relay during catalysis" evidence="12">
    <location>
        <position position="108"/>
    </location>
</feature>
<comment type="catalytic activity">
    <reaction evidence="11 12">
        <text>L-aspartate 4-semialdehyde + pyruvate = (2S,4S)-4-hydroxy-2,3,4,5-tetrahydrodipicolinate + H2O + H(+)</text>
        <dbReference type="Rhea" id="RHEA:34171"/>
        <dbReference type="ChEBI" id="CHEBI:15361"/>
        <dbReference type="ChEBI" id="CHEBI:15377"/>
        <dbReference type="ChEBI" id="CHEBI:15378"/>
        <dbReference type="ChEBI" id="CHEBI:67139"/>
        <dbReference type="ChEBI" id="CHEBI:537519"/>
        <dbReference type="EC" id="4.3.3.7"/>
    </reaction>
</comment>
<evidence type="ECO:0000256" key="13">
    <source>
        <dbReference type="PIRNR" id="PIRNR001365"/>
    </source>
</evidence>
<dbReference type="PROSITE" id="PS00665">
    <property type="entry name" value="DHDPS_1"/>
    <property type="match status" value="1"/>
</dbReference>
<name>A0A0A1MV85_9BACI</name>
<evidence type="ECO:0000256" key="15">
    <source>
        <dbReference type="PIRSR" id="PIRSR001365-2"/>
    </source>
</evidence>
<dbReference type="PIRSF" id="PIRSF001365">
    <property type="entry name" value="DHDPS"/>
    <property type="match status" value="1"/>
</dbReference>
<feature type="active site" description="Proton donor/acceptor" evidence="12 14">
    <location>
        <position position="134"/>
    </location>
</feature>
<dbReference type="Gene3D" id="3.20.20.70">
    <property type="entry name" value="Aldolase class I"/>
    <property type="match status" value="1"/>
</dbReference>
<evidence type="ECO:0000256" key="12">
    <source>
        <dbReference type="HAMAP-Rule" id="MF_00418"/>
    </source>
</evidence>
<dbReference type="SMART" id="SM01130">
    <property type="entry name" value="DHDPS"/>
    <property type="match status" value="1"/>
</dbReference>
<dbReference type="InterPro" id="IPR020625">
    <property type="entry name" value="Schiff_base-form_aldolases_AS"/>
</dbReference>
<dbReference type="InterPro" id="IPR013785">
    <property type="entry name" value="Aldolase_TIM"/>
</dbReference>
<dbReference type="STRING" id="545501.BN997_03441"/>
<keyword evidence="7 12" id="KW-0220">Diaminopimelate biosynthesis</keyword>
<dbReference type="EMBL" id="CDGG01000001">
    <property type="protein sequence ID" value="CEI83524.1"/>
    <property type="molecule type" value="Genomic_DNA"/>
</dbReference>
<comment type="pathway">
    <text evidence="2 12">Amino-acid biosynthesis; L-lysine biosynthesis via DAP pathway; (S)-tetrahydrodipicolinate from L-aspartate: step 3/4.</text>
</comment>
<sequence>MNFGKVVTAMVTPFNEQQEIDYGALDQLIEHLIENGSDGLVVAGTTGESPTLSDEEKLALFSHTVQKVNGRISVIAGTGSNQTKGSIALSQAAEKTGVDAIMLVTPYYNKPSQDGLYEHFKTVADSVQLPVMLYNVPGRTSVDLAADTVIRLAAVDNIVAIKDASGNMDKITEMAAQTDASFSVYSGEDALTLPSLAVGAIGIVSVSGHVIGNEMQEMIAAYEQGAVKKAASIHQRILPVMQEMFAAPSPAPVKAALNRNGVHVGGVRLPLLPLNDEQLQALNHKLALLEQVK</sequence>
<dbReference type="InterPro" id="IPR005263">
    <property type="entry name" value="DapA"/>
</dbReference>
<evidence type="ECO:0000313" key="17">
    <source>
        <dbReference type="Proteomes" id="UP000040453"/>
    </source>
</evidence>
<dbReference type="GO" id="GO:0005829">
    <property type="term" value="C:cytosol"/>
    <property type="evidence" value="ECO:0007669"/>
    <property type="project" value="TreeGrafter"/>
</dbReference>
<evidence type="ECO:0000256" key="6">
    <source>
        <dbReference type="ARBA" id="ARBA00022605"/>
    </source>
</evidence>
<dbReference type="GO" id="GO:0009089">
    <property type="term" value="P:lysine biosynthetic process via diaminopimelate"/>
    <property type="evidence" value="ECO:0007669"/>
    <property type="project" value="UniProtKB-UniRule"/>
</dbReference>
<dbReference type="InterPro" id="IPR002220">
    <property type="entry name" value="DapA-like"/>
</dbReference>
<evidence type="ECO:0000256" key="14">
    <source>
        <dbReference type="PIRSR" id="PIRSR001365-1"/>
    </source>
</evidence>
<dbReference type="PANTHER" id="PTHR12128">
    <property type="entry name" value="DIHYDRODIPICOLINATE SYNTHASE"/>
    <property type="match status" value="1"/>
</dbReference>
<accession>A0A0A1MV85</accession>
<evidence type="ECO:0000256" key="7">
    <source>
        <dbReference type="ARBA" id="ARBA00022915"/>
    </source>
</evidence>
<evidence type="ECO:0000313" key="16">
    <source>
        <dbReference type="EMBL" id="CEI83524.1"/>
    </source>
</evidence>
<dbReference type="PANTHER" id="PTHR12128:SF66">
    <property type="entry name" value="4-HYDROXY-2-OXOGLUTARATE ALDOLASE, MITOCHONDRIAL"/>
    <property type="match status" value="1"/>
</dbReference>
<keyword evidence="5 12" id="KW-0963">Cytoplasm</keyword>
<dbReference type="Pfam" id="PF00701">
    <property type="entry name" value="DHDPS"/>
    <property type="match status" value="1"/>
</dbReference>
<dbReference type="CDD" id="cd00950">
    <property type="entry name" value="DHDPS"/>
    <property type="match status" value="1"/>
</dbReference>
<keyword evidence="17" id="KW-1185">Reference proteome</keyword>
<evidence type="ECO:0000256" key="5">
    <source>
        <dbReference type="ARBA" id="ARBA00022490"/>
    </source>
</evidence>
<proteinExistence type="inferred from homology"/>
<keyword evidence="8 12" id="KW-0457">Lysine biosynthesis</keyword>
<comment type="caution">
    <text evidence="12">Was originally thought to be a dihydrodipicolinate synthase (DHDPS), catalyzing the condensation of (S)-aspartate-beta-semialdehyde [(S)-ASA] and pyruvate to dihydrodipicolinate (DHDP). However, it was shown in E.coli that the product of the enzymatic reaction is not dihydrodipicolinate but in fact (4S)-4-hydroxy-2,3,4,5-tetrahydro-(2S)-dipicolinic acid (HTPA), and that the consecutive dehydration reaction leading to DHDP is not spontaneous but catalyzed by DapB.</text>
</comment>
<dbReference type="AlphaFoldDB" id="A0A0A1MV85"/>
<dbReference type="InterPro" id="IPR020624">
    <property type="entry name" value="Schiff_base-form_aldolases_CS"/>
</dbReference>
<dbReference type="GO" id="GO:0019877">
    <property type="term" value="P:diaminopimelate biosynthetic process"/>
    <property type="evidence" value="ECO:0007669"/>
    <property type="project" value="UniProtKB-UniRule"/>
</dbReference>
<dbReference type="SUPFAM" id="SSF51569">
    <property type="entry name" value="Aldolase"/>
    <property type="match status" value="1"/>
</dbReference>
<dbReference type="EC" id="4.3.3.7" evidence="4 12"/>
<feature type="binding site" evidence="12 15">
    <location>
        <position position="46"/>
    </location>
    <ligand>
        <name>pyruvate</name>
        <dbReference type="ChEBI" id="CHEBI:15361"/>
    </ligand>
</feature>